<gene>
    <name evidence="7" type="ORF">GPZ80_26430</name>
</gene>
<dbReference type="InterPro" id="IPR017853">
    <property type="entry name" value="GH"/>
</dbReference>
<evidence type="ECO:0000259" key="5">
    <source>
        <dbReference type="Pfam" id="PF21317"/>
    </source>
</evidence>
<dbReference type="Proteomes" id="UP000734823">
    <property type="component" value="Unassembled WGS sequence"/>
</dbReference>
<evidence type="ECO:0000256" key="2">
    <source>
        <dbReference type="ARBA" id="ARBA00022801"/>
    </source>
</evidence>
<keyword evidence="8" id="KW-1185">Reference proteome</keyword>
<dbReference type="Pfam" id="PF21467">
    <property type="entry name" value="BetaGal_gal-bd"/>
    <property type="match status" value="1"/>
</dbReference>
<dbReference type="Pfam" id="PF21317">
    <property type="entry name" value="BetaGal_ABD_1"/>
    <property type="match status" value="1"/>
</dbReference>
<feature type="domain" description="Glycoside hydrolase 35 catalytic" evidence="4">
    <location>
        <begin position="14"/>
        <end position="327"/>
    </location>
</feature>
<dbReference type="InterPro" id="IPR026283">
    <property type="entry name" value="B-gal_1-like"/>
</dbReference>
<dbReference type="Pfam" id="PF01301">
    <property type="entry name" value="Glyco_hydro_35"/>
    <property type="match status" value="1"/>
</dbReference>
<feature type="domain" description="Beta-galactosidase 1-like first all-beta" evidence="5">
    <location>
        <begin position="369"/>
        <end position="475"/>
    </location>
</feature>
<proteinExistence type="inferred from homology"/>
<evidence type="ECO:0000313" key="7">
    <source>
        <dbReference type="EMBL" id="MBC6450702.1"/>
    </source>
</evidence>
<comment type="similarity">
    <text evidence="1">Belongs to the glycosyl hydrolase 35 family.</text>
</comment>
<dbReference type="SUPFAM" id="SSF49785">
    <property type="entry name" value="Galactose-binding domain-like"/>
    <property type="match status" value="1"/>
</dbReference>
<evidence type="ECO:0000313" key="8">
    <source>
        <dbReference type="Proteomes" id="UP000734823"/>
    </source>
</evidence>
<dbReference type="InterPro" id="IPR008979">
    <property type="entry name" value="Galactose-bd-like_sf"/>
</dbReference>
<name>A0ABR7LDS2_9PSEU</name>
<dbReference type="PANTHER" id="PTHR23421">
    <property type="entry name" value="BETA-GALACTOSIDASE RELATED"/>
    <property type="match status" value="1"/>
</dbReference>
<evidence type="ECO:0000259" key="4">
    <source>
        <dbReference type="Pfam" id="PF01301"/>
    </source>
</evidence>
<comment type="caution">
    <text evidence="7">The sequence shown here is derived from an EMBL/GenBank/DDBJ whole genome shotgun (WGS) entry which is preliminary data.</text>
</comment>
<dbReference type="SUPFAM" id="SSF51445">
    <property type="entry name" value="(Trans)glycosidases"/>
    <property type="match status" value="1"/>
</dbReference>
<accession>A0ABR7LDS2</accession>
<evidence type="ECO:0000256" key="3">
    <source>
        <dbReference type="ARBA" id="ARBA00023295"/>
    </source>
</evidence>
<dbReference type="EMBL" id="JABVED010000019">
    <property type="protein sequence ID" value="MBC6450702.1"/>
    <property type="molecule type" value="Genomic_DNA"/>
</dbReference>
<reference evidence="7 8" key="1">
    <citation type="submission" date="2020-06" db="EMBL/GenBank/DDBJ databases">
        <title>Actinokineospora xiongansis sp. nov., isolated from soil of Baiyangdian.</title>
        <authorList>
            <person name="Zhang X."/>
        </authorList>
    </citation>
    <scope>NUCLEOTIDE SEQUENCE [LARGE SCALE GENOMIC DNA]</scope>
    <source>
        <strain evidence="7 8">HBU206404</strain>
    </source>
</reference>
<keyword evidence="3" id="KW-0326">Glycosidase</keyword>
<dbReference type="Gene3D" id="2.60.120.260">
    <property type="entry name" value="Galactose-binding domain-like"/>
    <property type="match status" value="2"/>
</dbReference>
<evidence type="ECO:0000256" key="1">
    <source>
        <dbReference type="ARBA" id="ARBA00009809"/>
    </source>
</evidence>
<dbReference type="Gene3D" id="3.20.20.80">
    <property type="entry name" value="Glycosidases"/>
    <property type="match status" value="1"/>
</dbReference>
<dbReference type="RefSeq" id="WP_187223796.1">
    <property type="nucleotide sequence ID" value="NZ_JABVED010000019.1"/>
</dbReference>
<protein>
    <submittedName>
        <fullName evidence="7">Beta-galactosidase</fullName>
    </submittedName>
</protein>
<dbReference type="InterPro" id="IPR048913">
    <property type="entry name" value="BetaGal_gal-bd"/>
</dbReference>
<dbReference type="PRINTS" id="PR00742">
    <property type="entry name" value="GLHYDRLASE35"/>
</dbReference>
<keyword evidence="2" id="KW-0378">Hydrolase</keyword>
<dbReference type="InterPro" id="IPR031330">
    <property type="entry name" value="Gly_Hdrlase_35_cat"/>
</dbReference>
<dbReference type="InterPro" id="IPR001944">
    <property type="entry name" value="Glycoside_Hdrlase_35"/>
</dbReference>
<evidence type="ECO:0000259" key="6">
    <source>
        <dbReference type="Pfam" id="PF21467"/>
    </source>
</evidence>
<dbReference type="PIRSF" id="PIRSF006336">
    <property type="entry name" value="B-gal"/>
    <property type="match status" value="1"/>
</dbReference>
<dbReference type="InterPro" id="IPR048912">
    <property type="entry name" value="BetaGal1-like_ABD1"/>
</dbReference>
<organism evidence="7 8">
    <name type="scientific">Actinokineospora xionganensis</name>
    <dbReference type="NCBI Taxonomy" id="2684470"/>
    <lineage>
        <taxon>Bacteria</taxon>
        <taxon>Bacillati</taxon>
        <taxon>Actinomycetota</taxon>
        <taxon>Actinomycetes</taxon>
        <taxon>Pseudonocardiales</taxon>
        <taxon>Pseudonocardiaceae</taxon>
        <taxon>Actinokineospora</taxon>
    </lineage>
</organism>
<sequence>MSDSPRFVVGTKDFLLDGEPIRLVSGALHYFRVHPEQWADRLAAARAMGLNTVETYLPWNLHEPEPGRHDFTGGLDVERFVALAEETGLFVLLRPGPYICAEWELGGLPWWLLRDPDMRLRSSYQPFLDAVDAWFDVVIPKLLPMLATRGGPALMVQLENEFGSYGADPAYLTHLRDGLLRRGVDVPLFTSDGPEEHMLTNGLVDDVLGTVNFGSRAEEAFKAFRGHRAEGPLMCMEFWCGWFDHWGERHHARDPLDAAATLDDILGAGASVNFYMWHGGTNFGYLNGANHGEGFEPTITSYDYDAPLSEWGAPTPKFGAFRDVIAKHLGEPLTEEPPAVRLAGFGDVRLTESAPVLRNLVSVGRFDEPPTVEEAGIGHGFAVYRASLPAGAATLRIPVVHDRAQLLVDGAEIGVLERDGECDTVALPPGGALLEILLENQGRVNYGPHLHDRKGLPGGVLVDGAALCDWEVLRLADLSKIHFGQPGGGPVYRRGVLHVNDPADTFVDLPGFAKGVVWVNGFNLGRYWDRGPQTRLYVPKPVLVAGANEIVVLDLHPGDSDTVRFVAEPALGEPDVFRGCLG</sequence>
<feature type="domain" description="Beta-galactosidase galactose-binding" evidence="6">
    <location>
        <begin position="494"/>
        <end position="548"/>
    </location>
</feature>